<evidence type="ECO:0000313" key="1">
    <source>
        <dbReference type="EMBL" id="OBZ84895.1"/>
    </source>
</evidence>
<keyword evidence="2" id="KW-1185">Reference proteome</keyword>
<dbReference type="Proteomes" id="UP000093000">
    <property type="component" value="Unassembled WGS sequence"/>
</dbReference>
<reference evidence="1 2" key="1">
    <citation type="submission" date="2016-03" db="EMBL/GenBank/DDBJ databases">
        <title>Choanephora cucurbitarum.</title>
        <authorList>
            <person name="Min B."/>
            <person name="Park H."/>
            <person name="Park J.-H."/>
            <person name="Shin H.-D."/>
            <person name="Choi I.-G."/>
        </authorList>
    </citation>
    <scope>NUCLEOTIDE SEQUENCE [LARGE SCALE GENOMIC DNA]</scope>
    <source>
        <strain evidence="1 2">KUS-F28377</strain>
    </source>
</reference>
<accession>A0A1C7N6W3</accession>
<name>A0A1C7N6W3_9FUNG</name>
<dbReference type="EMBL" id="LUGH01000457">
    <property type="protein sequence ID" value="OBZ84895.1"/>
    <property type="molecule type" value="Genomic_DNA"/>
</dbReference>
<comment type="caution">
    <text evidence="1">The sequence shown here is derived from an EMBL/GenBank/DDBJ whole genome shotgun (WGS) entry which is preliminary data.</text>
</comment>
<dbReference type="InParanoid" id="A0A1C7N6W3"/>
<dbReference type="AlphaFoldDB" id="A0A1C7N6W3"/>
<evidence type="ECO:0000313" key="2">
    <source>
        <dbReference type="Proteomes" id="UP000093000"/>
    </source>
</evidence>
<proteinExistence type="predicted"/>
<protein>
    <submittedName>
        <fullName evidence="1">Uncharacterized protein</fullName>
    </submittedName>
</protein>
<gene>
    <name evidence="1" type="ORF">A0J61_07046</name>
</gene>
<organism evidence="1 2">
    <name type="scientific">Choanephora cucurbitarum</name>
    <dbReference type="NCBI Taxonomy" id="101091"/>
    <lineage>
        <taxon>Eukaryota</taxon>
        <taxon>Fungi</taxon>
        <taxon>Fungi incertae sedis</taxon>
        <taxon>Mucoromycota</taxon>
        <taxon>Mucoromycotina</taxon>
        <taxon>Mucoromycetes</taxon>
        <taxon>Mucorales</taxon>
        <taxon>Mucorineae</taxon>
        <taxon>Choanephoraceae</taxon>
        <taxon>Choanephoroideae</taxon>
        <taxon>Choanephora</taxon>
    </lineage>
</organism>
<sequence>MSSCALVKRSRSYHRSLESELAKGCHLHCAQMIYAKVSPTPEILPDGLEGIFLELPTTKRFAYHGY</sequence>